<evidence type="ECO:0000313" key="2">
    <source>
        <dbReference type="EMBL" id="WVY90640.1"/>
    </source>
</evidence>
<accession>A0AAQ3RGA3</accession>
<gene>
    <name evidence="2" type="ORF">V8G54_036154</name>
</gene>
<name>A0AAQ3RGA3_VIGMU</name>
<evidence type="ECO:0000313" key="3">
    <source>
        <dbReference type="Proteomes" id="UP001374535"/>
    </source>
</evidence>
<dbReference type="AlphaFoldDB" id="A0AAQ3RGA3"/>
<keyword evidence="1" id="KW-1133">Transmembrane helix</keyword>
<feature type="transmembrane region" description="Helical" evidence="1">
    <location>
        <begin position="64"/>
        <end position="84"/>
    </location>
</feature>
<keyword evidence="3" id="KW-1185">Reference proteome</keyword>
<keyword evidence="1" id="KW-0812">Transmembrane</keyword>
<reference evidence="2 3" key="1">
    <citation type="journal article" date="2023" name="Life. Sci Alliance">
        <title>Evolutionary insights into 3D genome organization and epigenetic landscape of Vigna mungo.</title>
        <authorList>
            <person name="Junaid A."/>
            <person name="Singh B."/>
            <person name="Bhatia S."/>
        </authorList>
    </citation>
    <scope>NUCLEOTIDE SEQUENCE [LARGE SCALE GENOMIC DNA]</scope>
    <source>
        <strain evidence="2">Urdbean</strain>
    </source>
</reference>
<sequence length="149" mass="17123">MPGSRGENDTGISHYERDWVFGGGGYFLLDIIVARLSEGVGPSSVKVFFNFGMLLHIVRSSAPFHPALIFNVSGMLCLFFYGIVESAQRLIYHQNYISSFPVLNLGSYQNIKKYCKNNRSIVELNSQYLLMYQKYHYFLKNCNQVRMQP</sequence>
<keyword evidence="1" id="KW-0472">Membrane</keyword>
<evidence type="ECO:0000256" key="1">
    <source>
        <dbReference type="SAM" id="Phobius"/>
    </source>
</evidence>
<organism evidence="2 3">
    <name type="scientific">Vigna mungo</name>
    <name type="common">Black gram</name>
    <name type="synonym">Phaseolus mungo</name>
    <dbReference type="NCBI Taxonomy" id="3915"/>
    <lineage>
        <taxon>Eukaryota</taxon>
        <taxon>Viridiplantae</taxon>
        <taxon>Streptophyta</taxon>
        <taxon>Embryophyta</taxon>
        <taxon>Tracheophyta</taxon>
        <taxon>Spermatophyta</taxon>
        <taxon>Magnoliopsida</taxon>
        <taxon>eudicotyledons</taxon>
        <taxon>Gunneridae</taxon>
        <taxon>Pentapetalae</taxon>
        <taxon>rosids</taxon>
        <taxon>fabids</taxon>
        <taxon>Fabales</taxon>
        <taxon>Fabaceae</taxon>
        <taxon>Papilionoideae</taxon>
        <taxon>50 kb inversion clade</taxon>
        <taxon>NPAAA clade</taxon>
        <taxon>indigoferoid/millettioid clade</taxon>
        <taxon>Phaseoleae</taxon>
        <taxon>Vigna</taxon>
    </lineage>
</organism>
<dbReference type="EMBL" id="CP144690">
    <property type="protein sequence ID" value="WVY90640.1"/>
    <property type="molecule type" value="Genomic_DNA"/>
</dbReference>
<proteinExistence type="predicted"/>
<dbReference type="Proteomes" id="UP001374535">
    <property type="component" value="Chromosome 11"/>
</dbReference>
<protein>
    <submittedName>
        <fullName evidence="2">Uncharacterized protein</fullName>
    </submittedName>
</protein>